<evidence type="ECO:0000256" key="4">
    <source>
        <dbReference type="ARBA" id="ARBA00022801"/>
    </source>
</evidence>
<organism evidence="12 13">
    <name type="scientific">Sulfobacillus acidophilus</name>
    <dbReference type="NCBI Taxonomy" id="53633"/>
    <lineage>
        <taxon>Bacteria</taxon>
        <taxon>Bacillati</taxon>
        <taxon>Bacillota</taxon>
        <taxon>Clostridia</taxon>
        <taxon>Eubacteriales</taxon>
        <taxon>Clostridiales Family XVII. Incertae Sedis</taxon>
        <taxon>Sulfobacillus</taxon>
    </lineage>
</organism>
<comment type="catalytic activity">
    <reaction evidence="9">
        <text>L-glutamine + H2O = L-glutamate + NH4(+)</text>
        <dbReference type="Rhea" id="RHEA:15889"/>
        <dbReference type="ChEBI" id="CHEBI:15377"/>
        <dbReference type="ChEBI" id="CHEBI:28938"/>
        <dbReference type="ChEBI" id="CHEBI:29985"/>
        <dbReference type="ChEBI" id="CHEBI:58359"/>
        <dbReference type="EC" id="3.5.1.2"/>
    </reaction>
</comment>
<dbReference type="AlphaFoldDB" id="A0A2T2WE49"/>
<name>A0A2T2WE49_9FIRM</name>
<sequence>MMQCAIVSLGQGNLGSLIASLKRLGHEVEVWRNQGDVHAVDWVIFPGVGALGGAVQALKQQQLLGLLQRQYQAGQAMLGICLGMQLWFEEGEEGGRGLGWMAGTIPALDAPILPHIGWNQLVPTGTAPEWIRTFDQQDFYFVHSYYVQPNDADLVKAVSDYGHPFPSLVMQGPLVGVQFHPELSGNVGEEFLRELLHRQRG</sequence>
<dbReference type="InterPro" id="IPR029062">
    <property type="entry name" value="Class_I_gatase-like"/>
</dbReference>
<dbReference type="UniPathway" id="UPA00031">
    <property type="reaction ID" value="UER00010"/>
</dbReference>
<evidence type="ECO:0000313" key="12">
    <source>
        <dbReference type="EMBL" id="PSR20504.1"/>
    </source>
</evidence>
<evidence type="ECO:0000259" key="11">
    <source>
        <dbReference type="Pfam" id="PF00117"/>
    </source>
</evidence>
<keyword evidence="7" id="KW-0456">Lyase</keyword>
<keyword evidence="5" id="KW-0315">Glutamine amidotransferase</keyword>
<feature type="active site" evidence="10">
    <location>
        <position position="182"/>
    </location>
</feature>
<dbReference type="Proteomes" id="UP000241848">
    <property type="component" value="Unassembled WGS sequence"/>
</dbReference>
<dbReference type="InterPro" id="IPR010139">
    <property type="entry name" value="Imidazole-glycPsynth_HisH"/>
</dbReference>
<evidence type="ECO:0000256" key="1">
    <source>
        <dbReference type="ARBA" id="ARBA00005091"/>
    </source>
</evidence>
<dbReference type="PIRSF" id="PIRSF000495">
    <property type="entry name" value="Amidotransf_hisH"/>
    <property type="match status" value="1"/>
</dbReference>
<comment type="pathway">
    <text evidence="1">Amino-acid biosynthesis; L-histidine biosynthesis; L-histidine from 5-phospho-alpha-D-ribose 1-diphosphate: step 5/9.</text>
</comment>
<evidence type="ECO:0000256" key="10">
    <source>
        <dbReference type="PIRSR" id="PIRSR000495-1"/>
    </source>
</evidence>
<dbReference type="NCBIfam" id="TIGR01855">
    <property type="entry name" value="IMP_synth_hisH"/>
    <property type="match status" value="1"/>
</dbReference>
<evidence type="ECO:0000256" key="6">
    <source>
        <dbReference type="ARBA" id="ARBA00023102"/>
    </source>
</evidence>
<accession>A0A2T2WE49</accession>
<dbReference type="GO" id="GO:0004359">
    <property type="term" value="F:glutaminase activity"/>
    <property type="evidence" value="ECO:0007669"/>
    <property type="project" value="UniProtKB-EC"/>
</dbReference>
<dbReference type="GO" id="GO:0016829">
    <property type="term" value="F:lyase activity"/>
    <property type="evidence" value="ECO:0007669"/>
    <property type="project" value="UniProtKB-KW"/>
</dbReference>
<keyword evidence="4" id="KW-0378">Hydrolase</keyword>
<feature type="active site" description="Nucleophile" evidence="10">
    <location>
        <position position="81"/>
    </location>
</feature>
<dbReference type="Pfam" id="PF00117">
    <property type="entry name" value="GATase"/>
    <property type="match status" value="1"/>
</dbReference>
<keyword evidence="6" id="KW-0368">Histidine biosynthesis</keyword>
<keyword evidence="3" id="KW-0028">Amino-acid biosynthesis</keyword>
<proteinExistence type="predicted"/>
<evidence type="ECO:0000256" key="3">
    <source>
        <dbReference type="ARBA" id="ARBA00022605"/>
    </source>
</evidence>
<dbReference type="GO" id="GO:0000107">
    <property type="term" value="F:imidazoleglycerol-phosphate synthase activity"/>
    <property type="evidence" value="ECO:0007669"/>
    <property type="project" value="RHEA"/>
</dbReference>
<dbReference type="InterPro" id="IPR017926">
    <property type="entry name" value="GATASE"/>
</dbReference>
<protein>
    <submittedName>
        <fullName evidence="12">Imidazole glycerol phosphate synthase subunit HisH</fullName>
    </submittedName>
</protein>
<gene>
    <name evidence="12" type="primary">hisH</name>
    <name evidence="12" type="ORF">C7B45_14680</name>
</gene>
<dbReference type="Gene3D" id="3.40.50.880">
    <property type="match status" value="1"/>
</dbReference>
<evidence type="ECO:0000256" key="9">
    <source>
        <dbReference type="ARBA" id="ARBA00049534"/>
    </source>
</evidence>
<evidence type="ECO:0000256" key="8">
    <source>
        <dbReference type="ARBA" id="ARBA00047838"/>
    </source>
</evidence>
<dbReference type="EMBL" id="PXYV01000060">
    <property type="protein sequence ID" value="PSR20504.1"/>
    <property type="molecule type" value="Genomic_DNA"/>
</dbReference>
<comment type="caution">
    <text evidence="12">The sequence shown here is derived from an EMBL/GenBank/DDBJ whole genome shotgun (WGS) entry which is preliminary data.</text>
</comment>
<evidence type="ECO:0000313" key="13">
    <source>
        <dbReference type="Proteomes" id="UP000241848"/>
    </source>
</evidence>
<dbReference type="PROSITE" id="PS51273">
    <property type="entry name" value="GATASE_TYPE_1"/>
    <property type="match status" value="1"/>
</dbReference>
<feature type="domain" description="Glutamine amidotransferase" evidence="11">
    <location>
        <begin position="10"/>
        <end position="190"/>
    </location>
</feature>
<evidence type="ECO:0000256" key="7">
    <source>
        <dbReference type="ARBA" id="ARBA00023239"/>
    </source>
</evidence>
<dbReference type="GO" id="GO:0000105">
    <property type="term" value="P:L-histidine biosynthetic process"/>
    <property type="evidence" value="ECO:0007669"/>
    <property type="project" value="UniProtKB-UniPathway"/>
</dbReference>
<comment type="catalytic activity">
    <reaction evidence="8">
        <text>5-[(5-phospho-1-deoxy-D-ribulos-1-ylimino)methylamino]-1-(5-phospho-beta-D-ribosyl)imidazole-4-carboxamide + L-glutamine = D-erythro-1-(imidazol-4-yl)glycerol 3-phosphate + 5-amino-1-(5-phospho-beta-D-ribosyl)imidazole-4-carboxamide + L-glutamate + H(+)</text>
        <dbReference type="Rhea" id="RHEA:24793"/>
        <dbReference type="ChEBI" id="CHEBI:15378"/>
        <dbReference type="ChEBI" id="CHEBI:29985"/>
        <dbReference type="ChEBI" id="CHEBI:58278"/>
        <dbReference type="ChEBI" id="CHEBI:58359"/>
        <dbReference type="ChEBI" id="CHEBI:58475"/>
        <dbReference type="ChEBI" id="CHEBI:58525"/>
        <dbReference type="EC" id="4.3.2.10"/>
    </reaction>
</comment>
<feature type="active site" evidence="10">
    <location>
        <position position="180"/>
    </location>
</feature>
<dbReference type="PANTHER" id="PTHR42701">
    <property type="entry name" value="IMIDAZOLE GLYCEROL PHOSPHATE SYNTHASE SUBUNIT HISH"/>
    <property type="match status" value="1"/>
</dbReference>
<evidence type="ECO:0000256" key="5">
    <source>
        <dbReference type="ARBA" id="ARBA00022962"/>
    </source>
</evidence>
<evidence type="ECO:0000256" key="2">
    <source>
        <dbReference type="ARBA" id="ARBA00011152"/>
    </source>
</evidence>
<dbReference type="SUPFAM" id="SSF52317">
    <property type="entry name" value="Class I glutamine amidotransferase-like"/>
    <property type="match status" value="1"/>
</dbReference>
<comment type="subunit">
    <text evidence="2">Heterodimer of HisH and HisF.</text>
</comment>
<reference evidence="12 13" key="1">
    <citation type="journal article" date="2014" name="BMC Genomics">
        <title>Comparison of environmental and isolate Sulfobacillus genomes reveals diverse carbon, sulfur, nitrogen, and hydrogen metabolisms.</title>
        <authorList>
            <person name="Justice N.B."/>
            <person name="Norman A."/>
            <person name="Brown C.T."/>
            <person name="Singh A."/>
            <person name="Thomas B.C."/>
            <person name="Banfield J.F."/>
        </authorList>
    </citation>
    <scope>NUCLEOTIDE SEQUENCE [LARGE SCALE GENOMIC DNA]</scope>
    <source>
        <strain evidence="12">AMDSBA3</strain>
    </source>
</reference>
<dbReference type="PANTHER" id="PTHR42701:SF1">
    <property type="entry name" value="IMIDAZOLE GLYCEROL PHOSPHATE SYNTHASE SUBUNIT HISH"/>
    <property type="match status" value="1"/>
</dbReference>